<evidence type="ECO:0008006" key="4">
    <source>
        <dbReference type="Google" id="ProtNLM"/>
    </source>
</evidence>
<feature type="region of interest" description="Disordered" evidence="1">
    <location>
        <begin position="190"/>
        <end position="264"/>
    </location>
</feature>
<feature type="compositionally biased region" description="Polar residues" evidence="1">
    <location>
        <begin position="690"/>
        <end position="706"/>
    </location>
</feature>
<organism evidence="2 3">
    <name type="scientific">Varroa destructor</name>
    <name type="common">Honeybee mite</name>
    <dbReference type="NCBI Taxonomy" id="109461"/>
    <lineage>
        <taxon>Eukaryota</taxon>
        <taxon>Metazoa</taxon>
        <taxon>Ecdysozoa</taxon>
        <taxon>Arthropoda</taxon>
        <taxon>Chelicerata</taxon>
        <taxon>Arachnida</taxon>
        <taxon>Acari</taxon>
        <taxon>Parasitiformes</taxon>
        <taxon>Mesostigmata</taxon>
        <taxon>Gamasina</taxon>
        <taxon>Dermanyssoidea</taxon>
        <taxon>Varroidae</taxon>
        <taxon>Varroa</taxon>
    </lineage>
</organism>
<accession>A0A7M7KGM7</accession>
<dbReference type="SUPFAM" id="SSF53067">
    <property type="entry name" value="Actin-like ATPase domain"/>
    <property type="match status" value="2"/>
</dbReference>
<feature type="region of interest" description="Disordered" evidence="1">
    <location>
        <begin position="679"/>
        <end position="709"/>
    </location>
</feature>
<proteinExistence type="predicted"/>
<evidence type="ECO:0000313" key="3">
    <source>
        <dbReference type="Proteomes" id="UP000594260"/>
    </source>
</evidence>
<dbReference type="Gene3D" id="3.90.640.10">
    <property type="entry name" value="Actin, Chain A, domain 4"/>
    <property type="match status" value="1"/>
</dbReference>
<dbReference type="PANTHER" id="PTHR14187:SF46">
    <property type="entry name" value="HEAT SHOCK 70 KDA PROTEIN 12A"/>
    <property type="match status" value="1"/>
</dbReference>
<feature type="region of interest" description="Disordered" evidence="1">
    <location>
        <begin position="559"/>
        <end position="579"/>
    </location>
</feature>
<feature type="region of interest" description="Disordered" evidence="1">
    <location>
        <begin position="610"/>
        <end position="651"/>
    </location>
</feature>
<dbReference type="EnsemblMetazoa" id="XM_022810819">
    <property type="protein sequence ID" value="XP_022666554"/>
    <property type="gene ID" value="LOC111252621"/>
</dbReference>
<dbReference type="Proteomes" id="UP000594260">
    <property type="component" value="Unplaced"/>
</dbReference>
<dbReference type="KEGG" id="vde:111252621"/>
<feature type="compositionally biased region" description="Polar residues" evidence="1">
    <location>
        <begin position="610"/>
        <end position="631"/>
    </location>
</feature>
<evidence type="ECO:0000313" key="2">
    <source>
        <dbReference type="EnsemblMetazoa" id="XP_022666554"/>
    </source>
</evidence>
<dbReference type="InterPro" id="IPR043129">
    <property type="entry name" value="ATPase_NBD"/>
</dbReference>
<dbReference type="Gene3D" id="3.30.420.40">
    <property type="match status" value="2"/>
</dbReference>
<evidence type="ECO:0000256" key="1">
    <source>
        <dbReference type="SAM" id="MobiDB-lite"/>
    </source>
</evidence>
<keyword evidence="3" id="KW-1185">Reference proteome</keyword>
<dbReference type="InParanoid" id="A0A7M7KGM7"/>
<name>A0A7M7KGM7_VARDE</name>
<feature type="compositionally biased region" description="Polar residues" evidence="1">
    <location>
        <begin position="726"/>
        <end position="736"/>
    </location>
</feature>
<dbReference type="PANTHER" id="PTHR14187">
    <property type="entry name" value="ALPHA KINASE/ELONGATION FACTOR 2 KINASE"/>
    <property type="match status" value="1"/>
</dbReference>
<sequence length="1475" mass="162851">MQKSEAGVDSQVPYRAHVPGPSCTYEPCQCCTTETQQQNLEYFKSSGSEDHLPRVVDAVSKDLVVPKAPPSFQDMENICFFSTQNWSEPQQQLLCPEYAQIVKRSGKLKVFSDSPCSLMTYNLESDPVRVKKSKEHRNLKGRPRKISISDISSPLPRLRVIPRPVSENEVNGPKLQHSFFRRSIGHLERSNLSSETQKKISNRSFRCPTRNLPRMGVTPPPRSGTLSDLLPENSNITNLDNIESSATGRHEPDTTDSSSSASSKGSIFGIGYRLNLDELCPERGSSLRRSLLEKLQQRAILLNRVNSIIEQPKLMGSSTTAISSAVETTDTGVQVDTIKNAVLEFDKLDEEYVCECHLQEEVKVANVTSALPSKSNREKSKSLRVSKPKWKDNGTKGCSDKGLISASSSSSVYYQKRNRIRMGYLNSIRCFFKDDLKKKVQRATSSPSVSSLDHIDPKMMHKYNGLVDSGYEENGIAVISSPRSLHLLEVSPYEVSGAFQLVPNVEQTERRRPLSPTDAQEFTRLNIENDPGDSTVVAPPPGFGEPYEALPNAGLIDSSSSAKTEKAVSLNKDQTRRPGISPALHSFCSEMLEQRPPSYTGHFSSKWTITSDATSPGSEPFSPTKNRNLFSSMPLKAPTTTVTPPAPVFPDADRATQLEEQQSDNLIEEISLDKNERHFLSQGGAGSPAPSLNTSPRGKQHSQSVSSDEDVALAGELFARCKSRNGKGSDSSQDHLSATDEIPLRSDTADSGVASRPGSALGPSGQLSPQIALSPFVVVAIDFGTTYSGYAYSFTRDPESIHIMRKWEGGDPGILNQKTPTSALLTPEGEFHSFGFAARDHFHDLDVEQAKKWLYFDKFKMTLHSSENLTRDTEIRAVNGRPLKALAVFSMALRHFRDQALREVREAVPGLAFEDIRWVITVPAIWRQPAKQFIRAAAYKAGIGSPENPERVVIALEPEVASVYCRKLKVHQLMPDAPPSNKIFFLRDHVPDLNLQQAVDEQQDIYCGFGGLVEGTYSVISEVPATVASVNTVAITSSLLSPFMHGSMTQISHNHQYLYTTLYSGANVSTSSTRSRVERFEDCLTRGTRYMVVDCGGGTVDITVHELRDALGTLKEIHKATGGPHGSVGVDLEFERLLCDVFGADFIGQYKLKRSSGWVNLMVGFEARKRSVSPYKETPLNISLPFSFIDYHKKVKGSSVESAIKKFGSKEVKWSPQGMLRLEARLMLALFRPTCEAIREHIAAVLDHRGLKNVRYLFLVGGFAESQVLQKAIRDEFHSKVKVIIPQGVSMAILRGAVLFGLDPQVIRQRRSRMTYGVGILNRFIPGVHPPSKKIVKDGVEWCADVFDKFVLADQSVNVGSQVRRSYTPAARGQSVSIIHIYCSDRDDVCFITDPGVQKCATLVLDLTQPPPPNSGMLSTTDLSTENDIPRERCVDDGRREIEALMTFGETEIKVSALDIGSGVCVKADVDFLSV</sequence>
<dbReference type="GeneID" id="111252621"/>
<feature type="region of interest" description="Disordered" evidence="1">
    <location>
        <begin position="723"/>
        <end position="766"/>
    </location>
</feature>
<reference evidence="2" key="1">
    <citation type="submission" date="2021-01" db="UniProtKB">
        <authorList>
            <consortium name="EnsemblMetazoa"/>
        </authorList>
    </citation>
    <scope>IDENTIFICATION</scope>
</reference>
<feature type="compositionally biased region" description="Polar residues" evidence="1">
    <location>
        <begin position="232"/>
        <end position="247"/>
    </location>
</feature>
<feature type="region of interest" description="Disordered" evidence="1">
    <location>
        <begin position="373"/>
        <end position="396"/>
    </location>
</feature>
<protein>
    <recommendedName>
        <fullName evidence="4">Heat shock 70 kDa protein 12A</fullName>
    </recommendedName>
</protein>
<dbReference type="RefSeq" id="XP_022666554.1">
    <property type="nucleotide sequence ID" value="XM_022810819.1"/>
</dbReference>
<dbReference type="OrthoDB" id="2963168at2759"/>